<dbReference type="InterPro" id="IPR035956">
    <property type="entry name" value="RimP_N_sf"/>
</dbReference>
<keyword evidence="7" id="KW-1185">Reference proteome</keyword>
<dbReference type="InterPro" id="IPR028998">
    <property type="entry name" value="RimP_C"/>
</dbReference>
<accession>A0AAW9RGD3</accession>
<dbReference type="Gene3D" id="3.30.300.70">
    <property type="entry name" value="RimP-like superfamily, N-terminal"/>
    <property type="match status" value="1"/>
</dbReference>
<dbReference type="HAMAP" id="MF_01077">
    <property type="entry name" value="RimP"/>
    <property type="match status" value="1"/>
</dbReference>
<reference evidence="6 7" key="1">
    <citation type="submission" date="2024-02" db="EMBL/GenBank/DDBJ databases">
        <title>A novel Wenzhouxiangellaceae bacterium, isolated from coastal sediments.</title>
        <authorList>
            <person name="Du Z.-J."/>
            <person name="Ye Y.-Q."/>
            <person name="Zhang X.-Y."/>
        </authorList>
    </citation>
    <scope>NUCLEOTIDE SEQUENCE [LARGE SCALE GENOMIC DNA]</scope>
    <source>
        <strain evidence="6 7">CH-27</strain>
    </source>
</reference>
<dbReference type="NCBIfam" id="NF000927">
    <property type="entry name" value="PRK00092.1-1"/>
    <property type="match status" value="1"/>
</dbReference>
<name>A0AAW9RGD3_9GAMM</name>
<proteinExistence type="inferred from homology"/>
<protein>
    <recommendedName>
        <fullName evidence="3">Ribosome maturation factor RimP</fullName>
    </recommendedName>
</protein>
<comment type="similarity">
    <text evidence="3">Belongs to the RimP family.</text>
</comment>
<dbReference type="GO" id="GO:0000028">
    <property type="term" value="P:ribosomal small subunit assembly"/>
    <property type="evidence" value="ECO:0007669"/>
    <property type="project" value="TreeGrafter"/>
</dbReference>
<dbReference type="PANTHER" id="PTHR33867:SF1">
    <property type="entry name" value="RIBOSOME MATURATION FACTOR RIMP"/>
    <property type="match status" value="1"/>
</dbReference>
<dbReference type="CDD" id="cd01734">
    <property type="entry name" value="YlxS_C"/>
    <property type="match status" value="1"/>
</dbReference>
<dbReference type="Gene3D" id="2.30.30.180">
    <property type="entry name" value="Ribosome maturation factor RimP, C-terminal domain"/>
    <property type="match status" value="1"/>
</dbReference>
<keyword evidence="1 3" id="KW-0963">Cytoplasm</keyword>
<organism evidence="6 7">
    <name type="scientific">Elongatibacter sediminis</name>
    <dbReference type="NCBI Taxonomy" id="3119006"/>
    <lineage>
        <taxon>Bacteria</taxon>
        <taxon>Pseudomonadati</taxon>
        <taxon>Pseudomonadota</taxon>
        <taxon>Gammaproteobacteria</taxon>
        <taxon>Chromatiales</taxon>
        <taxon>Wenzhouxiangellaceae</taxon>
        <taxon>Elongatibacter</taxon>
    </lineage>
</organism>
<dbReference type="GO" id="GO:0006412">
    <property type="term" value="P:translation"/>
    <property type="evidence" value="ECO:0007669"/>
    <property type="project" value="TreeGrafter"/>
</dbReference>
<feature type="domain" description="Ribosome maturation factor RimP N-terminal" evidence="4">
    <location>
        <begin position="11"/>
        <end position="83"/>
    </location>
</feature>
<dbReference type="AlphaFoldDB" id="A0AAW9RGD3"/>
<dbReference type="Pfam" id="PF17384">
    <property type="entry name" value="DUF150_C"/>
    <property type="match status" value="1"/>
</dbReference>
<sequence length="159" mass="17397">MSLSVAKLTALLQPLVTELGFEFVGLEYSSNPKNPVLVLYIDKPEGIAVEDCETVSREAAALLDVEDPIPGHYVLEVSSPGLDRPLFTPEQFERFAGEVAQVSVFAPVSGRRKFKGRILGVDDSEIRIEQDGEAIVLEHGNIAKARLVPDYDQIFAELG</sequence>
<dbReference type="InterPro" id="IPR028989">
    <property type="entry name" value="RimP_N"/>
</dbReference>
<dbReference type="GO" id="GO:0005829">
    <property type="term" value="C:cytosol"/>
    <property type="evidence" value="ECO:0007669"/>
    <property type="project" value="TreeGrafter"/>
</dbReference>
<evidence type="ECO:0000256" key="2">
    <source>
        <dbReference type="ARBA" id="ARBA00022517"/>
    </source>
</evidence>
<feature type="domain" description="Ribosome maturation factor RimP C-terminal" evidence="5">
    <location>
        <begin position="86"/>
        <end position="149"/>
    </location>
</feature>
<dbReference type="Pfam" id="PF02576">
    <property type="entry name" value="RimP_N"/>
    <property type="match status" value="1"/>
</dbReference>
<evidence type="ECO:0000256" key="1">
    <source>
        <dbReference type="ARBA" id="ARBA00022490"/>
    </source>
</evidence>
<evidence type="ECO:0000313" key="6">
    <source>
        <dbReference type="EMBL" id="MEJ8568479.1"/>
    </source>
</evidence>
<evidence type="ECO:0000259" key="5">
    <source>
        <dbReference type="Pfam" id="PF17384"/>
    </source>
</evidence>
<evidence type="ECO:0000259" key="4">
    <source>
        <dbReference type="Pfam" id="PF02576"/>
    </source>
</evidence>
<dbReference type="Proteomes" id="UP001359886">
    <property type="component" value="Unassembled WGS sequence"/>
</dbReference>
<dbReference type="EMBL" id="JAZHOG010000008">
    <property type="protein sequence ID" value="MEJ8568479.1"/>
    <property type="molecule type" value="Genomic_DNA"/>
</dbReference>
<dbReference type="SUPFAM" id="SSF74942">
    <property type="entry name" value="YhbC-like, C-terminal domain"/>
    <property type="match status" value="1"/>
</dbReference>
<dbReference type="SUPFAM" id="SSF75420">
    <property type="entry name" value="YhbC-like, N-terminal domain"/>
    <property type="match status" value="1"/>
</dbReference>
<dbReference type="InterPro" id="IPR003728">
    <property type="entry name" value="Ribosome_maturation_RimP"/>
</dbReference>
<dbReference type="FunFam" id="3.30.300.70:FF:000001">
    <property type="entry name" value="Ribosome maturation factor RimP"/>
    <property type="match status" value="1"/>
</dbReference>
<keyword evidence="2 3" id="KW-0690">Ribosome biogenesis</keyword>
<gene>
    <name evidence="3 6" type="primary">rimP</name>
    <name evidence="6" type="ORF">V3330_12670</name>
</gene>
<evidence type="ECO:0000256" key="3">
    <source>
        <dbReference type="HAMAP-Rule" id="MF_01077"/>
    </source>
</evidence>
<comment type="caution">
    <text evidence="6">The sequence shown here is derived from an EMBL/GenBank/DDBJ whole genome shotgun (WGS) entry which is preliminary data.</text>
</comment>
<evidence type="ECO:0000313" key="7">
    <source>
        <dbReference type="Proteomes" id="UP001359886"/>
    </source>
</evidence>
<dbReference type="InterPro" id="IPR036847">
    <property type="entry name" value="RimP_C_sf"/>
</dbReference>
<comment type="function">
    <text evidence="3">Required for maturation of 30S ribosomal subunits.</text>
</comment>
<comment type="subcellular location">
    <subcellularLocation>
        <location evidence="3">Cytoplasm</location>
    </subcellularLocation>
</comment>
<dbReference type="PANTHER" id="PTHR33867">
    <property type="entry name" value="RIBOSOME MATURATION FACTOR RIMP"/>
    <property type="match status" value="1"/>
</dbReference>